<dbReference type="EMBL" id="KZ824443">
    <property type="protein sequence ID" value="RAK99966.1"/>
    <property type="molecule type" value="Genomic_DNA"/>
</dbReference>
<dbReference type="InterPro" id="IPR003615">
    <property type="entry name" value="HNH_nuc"/>
</dbReference>
<dbReference type="OrthoDB" id="2104739at2759"/>
<protein>
    <recommendedName>
        <fullName evidence="1">HNH nuclease domain-containing protein</fullName>
    </recommendedName>
</protein>
<reference evidence="2 3" key="1">
    <citation type="submission" date="2018-02" db="EMBL/GenBank/DDBJ databases">
        <title>The genomes of Aspergillus section Nigri reveals drivers in fungal speciation.</title>
        <authorList>
            <consortium name="DOE Joint Genome Institute"/>
            <person name="Vesth T.C."/>
            <person name="Nybo J."/>
            <person name="Theobald S."/>
            <person name="Brandl J."/>
            <person name="Frisvad J.C."/>
            <person name="Nielsen K.F."/>
            <person name="Lyhne E.K."/>
            <person name="Kogle M.E."/>
            <person name="Kuo A."/>
            <person name="Riley R."/>
            <person name="Clum A."/>
            <person name="Nolan M."/>
            <person name="Lipzen A."/>
            <person name="Salamov A."/>
            <person name="Henrissat B."/>
            <person name="Wiebenga A."/>
            <person name="De vries R.P."/>
            <person name="Grigoriev I.V."/>
            <person name="Mortensen U.H."/>
            <person name="Andersen M.R."/>
            <person name="Baker S.E."/>
        </authorList>
    </citation>
    <scope>NUCLEOTIDE SEQUENCE [LARGE SCALE GENOMIC DNA]</scope>
    <source>
        <strain evidence="2 3">CBS 121593</strain>
    </source>
</reference>
<name>A0A395GWQ2_9EURO</name>
<dbReference type="RefSeq" id="XP_025574294.1">
    <property type="nucleotide sequence ID" value="XM_025715863.1"/>
</dbReference>
<proteinExistence type="predicted"/>
<feature type="domain" description="HNH nuclease" evidence="1">
    <location>
        <begin position="125"/>
        <end position="221"/>
    </location>
</feature>
<evidence type="ECO:0000259" key="1">
    <source>
        <dbReference type="Pfam" id="PF13391"/>
    </source>
</evidence>
<evidence type="ECO:0000313" key="2">
    <source>
        <dbReference type="EMBL" id="RAK99966.1"/>
    </source>
</evidence>
<dbReference type="STRING" id="1448316.A0A395GWQ2"/>
<dbReference type="Pfam" id="PF13391">
    <property type="entry name" value="HNH_2"/>
    <property type="match status" value="1"/>
</dbReference>
<evidence type="ECO:0000313" key="3">
    <source>
        <dbReference type="Proteomes" id="UP000249402"/>
    </source>
</evidence>
<accession>A0A395GWQ2</accession>
<keyword evidence="3" id="KW-1185">Reference proteome</keyword>
<gene>
    <name evidence="2" type="ORF">BO80DRAFT_357967</name>
</gene>
<dbReference type="GeneID" id="37220728"/>
<organism evidence="2 3">
    <name type="scientific">Aspergillus ibericus CBS 121593</name>
    <dbReference type="NCBI Taxonomy" id="1448316"/>
    <lineage>
        <taxon>Eukaryota</taxon>
        <taxon>Fungi</taxon>
        <taxon>Dikarya</taxon>
        <taxon>Ascomycota</taxon>
        <taxon>Pezizomycotina</taxon>
        <taxon>Eurotiomycetes</taxon>
        <taxon>Eurotiomycetidae</taxon>
        <taxon>Eurotiales</taxon>
        <taxon>Aspergillaceae</taxon>
        <taxon>Aspergillus</taxon>
        <taxon>Aspergillus subgen. Circumdati</taxon>
    </lineage>
</organism>
<sequence>MDDNAGKIQDTLVNERLEQYDHKKKETVVKCLQSCVSWFPPGGRASLIRDILKADSDEFLYDVYDTLMTGLLIPMKETCRQASVFASPHSKREANVDLVASTIAEPQYRSTTFRDTLLKRDDYRCVVSGHVDPDYYEQMGLPEDVLNSDLEGAHIIPFSYASWRGEGVPDDAPKVWEVLFRCFPEVRGSTLEVDTINSPENGLTLTVNLHRAFGRFKIAFKATGIKDQYEIKSYKRLNSVELSMIPKNRLVTFRQAEGHKDIPLPNPILLDCHYRIAEILDASGLREVIERSLDYWDQIRRDPQAGQLREDGSTHLTNYLEAAFWWDVGT</sequence>
<dbReference type="AlphaFoldDB" id="A0A395GWQ2"/>
<dbReference type="Proteomes" id="UP000249402">
    <property type="component" value="Unassembled WGS sequence"/>
</dbReference>
<dbReference type="VEuPathDB" id="FungiDB:BO80DRAFT_357967"/>